<dbReference type="AlphaFoldDB" id="A0A397NHS7"/>
<name>A0A397NHS7_9SPHN</name>
<protein>
    <submittedName>
        <fullName evidence="1">Uncharacterized protein</fullName>
    </submittedName>
</protein>
<gene>
    <name evidence="1" type="ORF">DFR49_2961</name>
</gene>
<sequence length="179" mass="19736">MEVVPGPGDENQENIMIDTTDIIRTHVQAVTAMLLGGSKMEDGIAIVGGAPLDVEGRIGVGKMAKEAGTDIVHLEFDRAEHSDFGLRGINLFAVRDEMCFIQTRCQLWLPRTGKRAVILPQAHVRGQFRLNPRELIHIAGKPTDTEQGIERAQVRLNRLVERDVFDGTQTTMTVLPKAA</sequence>
<proteinExistence type="predicted"/>
<comment type="caution">
    <text evidence="1">The sequence shown here is derived from an EMBL/GenBank/DDBJ whole genome shotgun (WGS) entry which is preliminary data.</text>
</comment>
<reference evidence="1 2" key="1">
    <citation type="submission" date="2018-08" db="EMBL/GenBank/DDBJ databases">
        <title>Genomic Encyclopedia of Type Strains, Phase IV (KMG-IV): sequencing the most valuable type-strain genomes for metagenomic binning, comparative biology and taxonomic classification.</title>
        <authorList>
            <person name="Goeker M."/>
        </authorList>
    </citation>
    <scope>NUCLEOTIDE SEQUENCE [LARGE SCALE GENOMIC DNA]</scope>
    <source>
        <strain evidence="1 2">DSM 25527</strain>
    </source>
</reference>
<accession>A0A397NHS7</accession>
<evidence type="ECO:0000313" key="1">
    <source>
        <dbReference type="EMBL" id="RIA37086.1"/>
    </source>
</evidence>
<dbReference type="EMBL" id="QXDC01000004">
    <property type="protein sequence ID" value="RIA37086.1"/>
    <property type="molecule type" value="Genomic_DNA"/>
</dbReference>
<organism evidence="1 2">
    <name type="scientific">Hephaestia caeni</name>
    <dbReference type="NCBI Taxonomy" id="645617"/>
    <lineage>
        <taxon>Bacteria</taxon>
        <taxon>Pseudomonadati</taxon>
        <taxon>Pseudomonadota</taxon>
        <taxon>Alphaproteobacteria</taxon>
        <taxon>Sphingomonadales</taxon>
        <taxon>Sphingomonadaceae</taxon>
        <taxon>Hephaestia</taxon>
    </lineage>
</organism>
<dbReference type="Proteomes" id="UP000266568">
    <property type="component" value="Unassembled WGS sequence"/>
</dbReference>
<keyword evidence="2" id="KW-1185">Reference proteome</keyword>
<evidence type="ECO:0000313" key="2">
    <source>
        <dbReference type="Proteomes" id="UP000266568"/>
    </source>
</evidence>